<comment type="subunit">
    <text evidence="4">Homodimer.</text>
</comment>
<dbReference type="InterPro" id="IPR001381">
    <property type="entry name" value="DHquinase_I"/>
</dbReference>
<dbReference type="CDD" id="cd00502">
    <property type="entry name" value="DHQase_I"/>
    <property type="match status" value="1"/>
</dbReference>
<dbReference type="GO" id="GO:0003855">
    <property type="term" value="F:3-dehydroquinate dehydratase activity"/>
    <property type="evidence" value="ECO:0007669"/>
    <property type="project" value="UniProtKB-UniRule"/>
</dbReference>
<gene>
    <name evidence="4" type="primary">aroD</name>
    <name evidence="5" type="ORF">L6E24_02060</name>
</gene>
<evidence type="ECO:0000256" key="1">
    <source>
        <dbReference type="ARBA" id="ARBA00001864"/>
    </source>
</evidence>
<keyword evidence="6" id="KW-1185">Reference proteome</keyword>
<dbReference type="AlphaFoldDB" id="A0A9E7PQ13"/>
<comment type="pathway">
    <text evidence="4">Metabolic intermediate biosynthesis; chorismate biosynthesis; chorismate from D-erythrose 4-phosphate and phosphoenolpyruvate: step 3/7.</text>
</comment>
<evidence type="ECO:0000313" key="6">
    <source>
        <dbReference type="Proteomes" id="UP001060368"/>
    </source>
</evidence>
<comment type="caution">
    <text evidence="4">Lacks conserved residue(s) required for the propagation of feature annotation.</text>
</comment>
<protein>
    <recommendedName>
        <fullName evidence="4">3-dehydroquinate dehydratase</fullName>
        <shortName evidence="4">3-dehydroquinase</shortName>
        <ecNumber evidence="4">4.2.1.10</ecNumber>
    </recommendedName>
    <alternativeName>
        <fullName evidence="4">Type I DHQase</fullName>
    </alternativeName>
    <alternativeName>
        <fullName evidence="4">Type I dehydroquinase</fullName>
        <shortName evidence="4">DHQ1</shortName>
    </alternativeName>
</protein>
<comment type="function">
    <text evidence="4">Involved in the third step of the chorismate pathway, which leads to the biosynthesis of aromatic amino acids. Catalyzes the cis-dehydration of 3-dehydroquinate (DHQ) and introduces the first double bond of the aromatic ring to yield 3-dehydroshikimate.</text>
</comment>
<feature type="binding site" evidence="4">
    <location>
        <position position="65"/>
    </location>
    <ligand>
        <name>3-dehydroquinate</name>
        <dbReference type="ChEBI" id="CHEBI:32364"/>
    </ligand>
</feature>
<dbReference type="EC" id="4.2.1.10" evidence="4"/>
<dbReference type="InterPro" id="IPR050146">
    <property type="entry name" value="Type-I_3-dehydroquinase"/>
</dbReference>
<feature type="binding site" evidence="4">
    <location>
        <position position="12"/>
    </location>
    <ligand>
        <name>3-dehydroquinate</name>
        <dbReference type="ChEBI" id="CHEBI:32364"/>
    </ligand>
</feature>
<feature type="binding site" evidence="4">
    <location>
        <begin position="31"/>
        <end position="33"/>
    </location>
    <ligand>
        <name>3-dehydroquinate</name>
        <dbReference type="ChEBI" id="CHEBI:32364"/>
    </ligand>
</feature>
<evidence type="ECO:0000256" key="2">
    <source>
        <dbReference type="ARBA" id="ARBA00023239"/>
    </source>
</evidence>
<dbReference type="InterPro" id="IPR013785">
    <property type="entry name" value="Aldolase_TIM"/>
</dbReference>
<evidence type="ECO:0000256" key="4">
    <source>
        <dbReference type="HAMAP-Rule" id="MF_00214"/>
    </source>
</evidence>
<dbReference type="KEGG" id="mend:L6E24_02060"/>
<keyword evidence="4" id="KW-0057">Aromatic amino acid biosynthesis</keyword>
<dbReference type="Proteomes" id="UP001060368">
    <property type="component" value="Chromosome"/>
</dbReference>
<keyword evidence="3 4" id="KW-0704">Schiff base</keyword>
<dbReference type="PANTHER" id="PTHR43699:SF1">
    <property type="entry name" value="3-DEHYDROQUINATE DEHYDRATASE"/>
    <property type="match status" value="1"/>
</dbReference>
<dbReference type="GO" id="GO:0008652">
    <property type="term" value="P:amino acid biosynthetic process"/>
    <property type="evidence" value="ECO:0007669"/>
    <property type="project" value="UniProtKB-KW"/>
</dbReference>
<dbReference type="HAMAP" id="MF_00214">
    <property type="entry name" value="AroD"/>
    <property type="match status" value="1"/>
</dbReference>
<feature type="binding site" evidence="4">
    <location>
        <position position="207"/>
    </location>
    <ligand>
        <name>3-dehydroquinate</name>
        <dbReference type="ChEBI" id="CHEBI:32364"/>
    </ligand>
</feature>
<dbReference type="RefSeq" id="WP_257743077.1">
    <property type="nucleotide sequence ID" value="NZ_CP096115.1"/>
</dbReference>
<dbReference type="GO" id="GO:0046279">
    <property type="term" value="P:3,4-dihydroxybenzoate biosynthetic process"/>
    <property type="evidence" value="ECO:0007669"/>
    <property type="project" value="TreeGrafter"/>
</dbReference>
<reference evidence="5" key="1">
    <citation type="submission" date="2022-04" db="EMBL/GenBank/DDBJ databases">
        <title>Complete genome of Methanoplanus endosymbiosus DSM 3599.</title>
        <authorList>
            <person name="Chen S.-C."/>
            <person name="You Y.-T."/>
            <person name="Zhou Y.-Z."/>
            <person name="Lai M.-C."/>
        </authorList>
    </citation>
    <scope>NUCLEOTIDE SEQUENCE</scope>
    <source>
        <strain evidence="5">DSM 3599</strain>
    </source>
</reference>
<dbReference type="GO" id="GO:0009423">
    <property type="term" value="P:chorismate biosynthetic process"/>
    <property type="evidence" value="ECO:0007669"/>
    <property type="project" value="UniProtKB-UniRule"/>
</dbReference>
<dbReference type="Pfam" id="PF01487">
    <property type="entry name" value="DHquinase_I"/>
    <property type="match status" value="1"/>
</dbReference>
<name>A0A9E7PQ13_9EURY</name>
<dbReference type="EMBL" id="CP096115">
    <property type="protein sequence ID" value="UUX92934.1"/>
    <property type="molecule type" value="Genomic_DNA"/>
</dbReference>
<proteinExistence type="inferred from homology"/>
<comment type="catalytic activity">
    <reaction evidence="1 4">
        <text>3-dehydroquinate = 3-dehydroshikimate + H2O</text>
        <dbReference type="Rhea" id="RHEA:21096"/>
        <dbReference type="ChEBI" id="CHEBI:15377"/>
        <dbReference type="ChEBI" id="CHEBI:16630"/>
        <dbReference type="ChEBI" id="CHEBI:32364"/>
        <dbReference type="EC" id="4.2.1.10"/>
    </reaction>
</comment>
<dbReference type="GeneID" id="74306441"/>
<feature type="binding site" evidence="4">
    <location>
        <position position="184"/>
    </location>
    <ligand>
        <name>3-dehydroquinate</name>
        <dbReference type="ChEBI" id="CHEBI:32364"/>
    </ligand>
</feature>
<keyword evidence="4" id="KW-0028">Amino-acid biosynthesis</keyword>
<comment type="similarity">
    <text evidence="4">Belongs to the type-I 3-dehydroquinase family.</text>
</comment>
<evidence type="ECO:0000313" key="5">
    <source>
        <dbReference type="EMBL" id="UUX92934.1"/>
    </source>
</evidence>
<accession>A0A9E7PQ13</accession>
<feature type="active site" description="Proton donor/acceptor" evidence="4">
    <location>
        <position position="118"/>
    </location>
</feature>
<evidence type="ECO:0000256" key="3">
    <source>
        <dbReference type="ARBA" id="ARBA00023270"/>
    </source>
</evidence>
<sequence>MIIMMTPKTAISLTSYSEENLKTAQHADYIEIRLDLCDKREREDFIAYFSDDNNKHNAPVIATVRSIKEGGKFSGSKRDWLDLVMPWADIADYTDIERDYSEYAGELRKKSGIISSVHLSYMPGDDELKETDDELRNYGDLPKIVVTPGSTDDILKLAEFTLSCKKSRKPIITSIMGSEYYWARVIMPLFGSECVYCHCGEAAAEGQYELDVMNEIFALICGRQT</sequence>
<organism evidence="5 6">
    <name type="scientific">Methanoplanus endosymbiosus</name>
    <dbReference type="NCBI Taxonomy" id="33865"/>
    <lineage>
        <taxon>Archaea</taxon>
        <taxon>Methanobacteriati</taxon>
        <taxon>Methanobacteriota</taxon>
        <taxon>Stenosarchaea group</taxon>
        <taxon>Methanomicrobia</taxon>
        <taxon>Methanomicrobiales</taxon>
        <taxon>Methanomicrobiaceae</taxon>
        <taxon>Methanoplanus</taxon>
    </lineage>
</organism>
<dbReference type="GO" id="GO:0009073">
    <property type="term" value="P:aromatic amino acid family biosynthetic process"/>
    <property type="evidence" value="ECO:0007669"/>
    <property type="project" value="UniProtKB-KW"/>
</dbReference>
<dbReference type="PANTHER" id="PTHR43699">
    <property type="entry name" value="3-DEHYDROQUINATE DEHYDRATASE"/>
    <property type="match status" value="1"/>
</dbReference>
<keyword evidence="2 4" id="KW-0456">Lyase</keyword>
<dbReference type="SUPFAM" id="SSF51569">
    <property type="entry name" value="Aldolase"/>
    <property type="match status" value="1"/>
</dbReference>
<feature type="active site" description="Schiff-base intermediate with substrate" evidence="4">
    <location>
        <position position="143"/>
    </location>
</feature>
<dbReference type="Gene3D" id="3.20.20.70">
    <property type="entry name" value="Aldolase class I"/>
    <property type="match status" value="1"/>
</dbReference>